<organism evidence="3 4">
    <name type="scientific">Lentinula lateritia</name>
    <dbReference type="NCBI Taxonomy" id="40482"/>
    <lineage>
        <taxon>Eukaryota</taxon>
        <taxon>Fungi</taxon>
        <taxon>Dikarya</taxon>
        <taxon>Basidiomycota</taxon>
        <taxon>Agaricomycotina</taxon>
        <taxon>Agaricomycetes</taxon>
        <taxon>Agaricomycetidae</taxon>
        <taxon>Agaricales</taxon>
        <taxon>Marasmiineae</taxon>
        <taxon>Omphalotaceae</taxon>
        <taxon>Lentinula</taxon>
    </lineage>
</organism>
<feature type="transmembrane region" description="Helical" evidence="1">
    <location>
        <begin position="95"/>
        <end position="114"/>
    </location>
</feature>
<dbReference type="AlphaFoldDB" id="A0A9W8ZWB0"/>
<keyword evidence="1" id="KW-0472">Membrane</keyword>
<proteinExistence type="predicted"/>
<evidence type="ECO:0000313" key="4">
    <source>
        <dbReference type="Proteomes" id="UP001150238"/>
    </source>
</evidence>
<dbReference type="PANTHER" id="PTHR40465:SF1">
    <property type="entry name" value="DUF6534 DOMAIN-CONTAINING PROTEIN"/>
    <property type="match status" value="1"/>
</dbReference>
<comment type="caution">
    <text evidence="3">The sequence shown here is derived from an EMBL/GenBank/DDBJ whole genome shotgun (WGS) entry which is preliminary data.</text>
</comment>
<evidence type="ECO:0000259" key="2">
    <source>
        <dbReference type="Pfam" id="PF20152"/>
    </source>
</evidence>
<feature type="transmembrane region" description="Helical" evidence="1">
    <location>
        <begin position="126"/>
        <end position="146"/>
    </location>
</feature>
<accession>A0A9W8ZWB0</accession>
<dbReference type="Proteomes" id="UP001150238">
    <property type="component" value="Unassembled WGS sequence"/>
</dbReference>
<dbReference type="Pfam" id="PF20152">
    <property type="entry name" value="DUF6534"/>
    <property type="match status" value="1"/>
</dbReference>
<dbReference type="InterPro" id="IPR045339">
    <property type="entry name" value="DUF6534"/>
</dbReference>
<keyword evidence="1" id="KW-0812">Transmembrane</keyword>
<feature type="domain" description="DUF6534" evidence="2">
    <location>
        <begin position="173"/>
        <end position="259"/>
    </location>
</feature>
<feature type="transmembrane region" description="Helical" evidence="1">
    <location>
        <begin position="54"/>
        <end position="75"/>
    </location>
</feature>
<evidence type="ECO:0000313" key="3">
    <source>
        <dbReference type="EMBL" id="KAJ4468674.1"/>
    </source>
</evidence>
<sequence length="372" mass="41357">MSNTTVESHGVNVSATLDGFFYGYAVSTVLFGITVVQGWIYLNSNQDRWPFRLLVAAMVLGDFATTCLDTQSIHYYVISNFGDSNVITTITTPMAIEYLLTLIIVFCVQMFFAFTVRRLGQFHWSIYGSIILTSIGSLVAGLSAAGQLVEDNTLLGLSAENSQFEVGWECGLSALSDIITTVALCWSLNHIHTGIKRTDGLLQKLFQYSVTRGLLVSIDQTLFLILFLTKTQKLWWLPFHLCSSKIYVNTMVAMLNSRNDLLRTFDGNGIITDSNMPVQSKANVIVVENQSSKPDSDIGSLERDKETILSGSNSELSRDYDHGISELAVCAIRIPLRKGTEIGTFNNNYIEMANQRRKGILVMQEELPPQDI</sequence>
<feature type="transmembrane region" description="Helical" evidence="1">
    <location>
        <begin position="20"/>
        <end position="42"/>
    </location>
</feature>
<dbReference type="EMBL" id="JANVFS010000037">
    <property type="protein sequence ID" value="KAJ4468674.1"/>
    <property type="molecule type" value="Genomic_DNA"/>
</dbReference>
<gene>
    <name evidence="3" type="ORF">C8J55DRAFT_524689</name>
</gene>
<reference evidence="3" key="2">
    <citation type="journal article" date="2023" name="Proc. Natl. Acad. Sci. U.S.A.">
        <title>A global phylogenomic analysis of the shiitake genus Lentinula.</title>
        <authorList>
            <person name="Sierra-Patev S."/>
            <person name="Min B."/>
            <person name="Naranjo-Ortiz M."/>
            <person name="Looney B."/>
            <person name="Konkel Z."/>
            <person name="Slot J.C."/>
            <person name="Sakamoto Y."/>
            <person name="Steenwyk J.L."/>
            <person name="Rokas A."/>
            <person name="Carro J."/>
            <person name="Camarero S."/>
            <person name="Ferreira P."/>
            <person name="Molpeceres G."/>
            <person name="Ruiz-Duenas F.J."/>
            <person name="Serrano A."/>
            <person name="Henrissat B."/>
            <person name="Drula E."/>
            <person name="Hughes K.W."/>
            <person name="Mata J.L."/>
            <person name="Ishikawa N.K."/>
            <person name="Vargas-Isla R."/>
            <person name="Ushijima S."/>
            <person name="Smith C.A."/>
            <person name="Donoghue J."/>
            <person name="Ahrendt S."/>
            <person name="Andreopoulos W."/>
            <person name="He G."/>
            <person name="LaButti K."/>
            <person name="Lipzen A."/>
            <person name="Ng V."/>
            <person name="Riley R."/>
            <person name="Sandor L."/>
            <person name="Barry K."/>
            <person name="Martinez A.T."/>
            <person name="Xiao Y."/>
            <person name="Gibbons J.G."/>
            <person name="Terashima K."/>
            <person name="Grigoriev I.V."/>
            <person name="Hibbett D."/>
        </authorList>
    </citation>
    <scope>NUCLEOTIDE SEQUENCE</scope>
    <source>
        <strain evidence="3">Sp2 HRB7682 ss15</strain>
    </source>
</reference>
<protein>
    <recommendedName>
        <fullName evidence="2">DUF6534 domain-containing protein</fullName>
    </recommendedName>
</protein>
<evidence type="ECO:0000256" key="1">
    <source>
        <dbReference type="SAM" id="Phobius"/>
    </source>
</evidence>
<name>A0A9W8ZWB0_9AGAR</name>
<keyword evidence="1" id="KW-1133">Transmembrane helix</keyword>
<dbReference type="PANTHER" id="PTHR40465">
    <property type="entry name" value="CHROMOSOME 1, WHOLE GENOME SHOTGUN SEQUENCE"/>
    <property type="match status" value="1"/>
</dbReference>
<reference evidence="3" key="1">
    <citation type="submission" date="2022-08" db="EMBL/GenBank/DDBJ databases">
        <authorList>
            <consortium name="DOE Joint Genome Institute"/>
            <person name="Min B."/>
            <person name="Riley R."/>
            <person name="Sierra-Patev S."/>
            <person name="Naranjo-Ortiz M."/>
            <person name="Looney B."/>
            <person name="Konkel Z."/>
            <person name="Slot J.C."/>
            <person name="Sakamoto Y."/>
            <person name="Steenwyk J.L."/>
            <person name="Rokas A."/>
            <person name="Carro J."/>
            <person name="Camarero S."/>
            <person name="Ferreira P."/>
            <person name="Molpeceres G."/>
            <person name="Ruiz-Duenas F.J."/>
            <person name="Serrano A."/>
            <person name="Henrissat B."/>
            <person name="Drula E."/>
            <person name="Hughes K.W."/>
            <person name="Mata J.L."/>
            <person name="Ishikawa N.K."/>
            <person name="Vargas-Isla R."/>
            <person name="Ushijima S."/>
            <person name="Smith C.A."/>
            <person name="Ahrendt S."/>
            <person name="Andreopoulos W."/>
            <person name="He G."/>
            <person name="Labutti K."/>
            <person name="Lipzen A."/>
            <person name="Ng V."/>
            <person name="Sandor L."/>
            <person name="Barry K."/>
            <person name="Martinez A.T."/>
            <person name="Xiao Y."/>
            <person name="Gibbons J.G."/>
            <person name="Terashima K."/>
            <person name="Hibbett D.S."/>
            <person name="Grigoriev I.V."/>
        </authorList>
    </citation>
    <scope>NUCLEOTIDE SEQUENCE</scope>
    <source>
        <strain evidence="3">Sp2 HRB7682 ss15</strain>
    </source>
</reference>